<keyword evidence="7" id="KW-1185">Reference proteome</keyword>
<keyword evidence="2 4" id="KW-0479">Metal-binding</keyword>
<accession>A0AAU9RH28</accession>
<dbReference type="GO" id="GO:0016491">
    <property type="term" value="F:oxidoreductase activity"/>
    <property type="evidence" value="ECO:0007669"/>
    <property type="project" value="UniProtKB-KW"/>
</dbReference>
<evidence type="ECO:0000256" key="3">
    <source>
        <dbReference type="ARBA" id="ARBA00023004"/>
    </source>
</evidence>
<reference evidence="6 7" key="1">
    <citation type="submission" date="2022-03" db="EMBL/GenBank/DDBJ databases">
        <authorList>
            <person name="Nunn A."/>
            <person name="Chopra R."/>
            <person name="Nunn A."/>
            <person name="Contreras Garrido A."/>
        </authorList>
    </citation>
    <scope>NUCLEOTIDE SEQUENCE [LARGE SCALE GENOMIC DNA]</scope>
</reference>
<dbReference type="InterPro" id="IPR005123">
    <property type="entry name" value="Oxoglu/Fe-dep_dioxygenase_dom"/>
</dbReference>
<gene>
    <name evidence="6" type="ORF">TAV2_LOCUS4581</name>
</gene>
<dbReference type="EMBL" id="CAJVSB020000138">
    <property type="protein sequence ID" value="CAH2041883.1"/>
    <property type="molecule type" value="Genomic_DNA"/>
</dbReference>
<proteinExistence type="inferred from homology"/>
<comment type="similarity">
    <text evidence="1 4">Belongs to the iron/ascorbate-dependent oxidoreductase family.</text>
</comment>
<keyword evidence="3 4" id="KW-0408">Iron</keyword>
<name>A0AAU9RH28_THLAR</name>
<dbReference type="PROSITE" id="PS51471">
    <property type="entry name" value="FE2OG_OXY"/>
    <property type="match status" value="1"/>
</dbReference>
<dbReference type="Pfam" id="PF03171">
    <property type="entry name" value="2OG-FeII_Oxy"/>
    <property type="match status" value="1"/>
</dbReference>
<sequence>MLSSKGCYRPARLTRPDSITILINHGISSAMVEKVKQEIEDLFNLPMEEKKELWQEPGGTQGFGQLFVVSKEQKLDWADLFYLLIHPTQLRNPKLFSKLPISFRETMLASLDEIASIAMLRAEERELMEGGLMQALRINYYPPCPKPELVLGVTPHSDGSLLTIVLQLNQVDGLQIKKDGMWIPIRPLPSAFVVNVGDSLEILSNGIYKSIQHRAVVNSEKERISVAAFHSPKFEGSWDQHQALSP</sequence>
<evidence type="ECO:0000256" key="4">
    <source>
        <dbReference type="RuleBase" id="RU003682"/>
    </source>
</evidence>
<dbReference type="InterPro" id="IPR026992">
    <property type="entry name" value="DIOX_N"/>
</dbReference>
<evidence type="ECO:0000256" key="2">
    <source>
        <dbReference type="ARBA" id="ARBA00022723"/>
    </source>
</evidence>
<dbReference type="Gene3D" id="2.60.120.330">
    <property type="entry name" value="B-lactam Antibiotic, Isopenicillin N Synthase, Chain"/>
    <property type="match status" value="1"/>
</dbReference>
<evidence type="ECO:0000259" key="5">
    <source>
        <dbReference type="PROSITE" id="PS51471"/>
    </source>
</evidence>
<dbReference type="Pfam" id="PF14226">
    <property type="entry name" value="DIOX_N"/>
    <property type="match status" value="1"/>
</dbReference>
<feature type="domain" description="Fe2OG dioxygenase" evidence="5">
    <location>
        <begin position="131"/>
        <end position="232"/>
    </location>
</feature>
<dbReference type="InterPro" id="IPR044861">
    <property type="entry name" value="IPNS-like_FE2OG_OXY"/>
</dbReference>
<dbReference type="SUPFAM" id="SSF51197">
    <property type="entry name" value="Clavaminate synthase-like"/>
    <property type="match status" value="1"/>
</dbReference>
<dbReference type="Proteomes" id="UP000836841">
    <property type="component" value="Unassembled WGS sequence"/>
</dbReference>
<keyword evidence="4" id="KW-0560">Oxidoreductase</keyword>
<evidence type="ECO:0000313" key="7">
    <source>
        <dbReference type="Proteomes" id="UP000836841"/>
    </source>
</evidence>
<dbReference type="FunFam" id="2.60.120.330:FF:000079">
    <property type="entry name" value="Protein SRG1"/>
    <property type="match status" value="1"/>
</dbReference>
<evidence type="ECO:0000256" key="1">
    <source>
        <dbReference type="ARBA" id="ARBA00008056"/>
    </source>
</evidence>
<organism evidence="6 7">
    <name type="scientific">Thlaspi arvense</name>
    <name type="common">Field penny-cress</name>
    <dbReference type="NCBI Taxonomy" id="13288"/>
    <lineage>
        <taxon>Eukaryota</taxon>
        <taxon>Viridiplantae</taxon>
        <taxon>Streptophyta</taxon>
        <taxon>Embryophyta</taxon>
        <taxon>Tracheophyta</taxon>
        <taxon>Spermatophyta</taxon>
        <taxon>Magnoliopsida</taxon>
        <taxon>eudicotyledons</taxon>
        <taxon>Gunneridae</taxon>
        <taxon>Pentapetalae</taxon>
        <taxon>rosids</taxon>
        <taxon>malvids</taxon>
        <taxon>Brassicales</taxon>
        <taxon>Brassicaceae</taxon>
        <taxon>Thlaspideae</taxon>
        <taxon>Thlaspi</taxon>
    </lineage>
</organism>
<dbReference type="PANTHER" id="PTHR47991">
    <property type="entry name" value="OXOGLUTARATE/IRON-DEPENDENT DIOXYGENASE"/>
    <property type="match status" value="1"/>
</dbReference>
<protein>
    <recommendedName>
        <fullName evidence="5">Fe2OG dioxygenase domain-containing protein</fullName>
    </recommendedName>
</protein>
<dbReference type="InterPro" id="IPR050295">
    <property type="entry name" value="Plant_2OG-oxidoreductases"/>
</dbReference>
<dbReference type="InterPro" id="IPR027443">
    <property type="entry name" value="IPNS-like_sf"/>
</dbReference>
<dbReference type="GO" id="GO:0046872">
    <property type="term" value="F:metal ion binding"/>
    <property type="evidence" value="ECO:0007669"/>
    <property type="project" value="UniProtKB-KW"/>
</dbReference>
<dbReference type="AlphaFoldDB" id="A0AAU9RH28"/>
<comment type="caution">
    <text evidence="6">The sequence shown here is derived from an EMBL/GenBank/DDBJ whole genome shotgun (WGS) entry which is preliminary data.</text>
</comment>
<evidence type="ECO:0000313" key="6">
    <source>
        <dbReference type="EMBL" id="CAH2041883.1"/>
    </source>
</evidence>